<dbReference type="CDD" id="cd04301">
    <property type="entry name" value="NAT_SF"/>
    <property type="match status" value="1"/>
</dbReference>
<dbReference type="Gene3D" id="3.40.630.30">
    <property type="match status" value="1"/>
</dbReference>
<proteinExistence type="predicted"/>
<feature type="domain" description="N-acetyltransferase" evidence="2">
    <location>
        <begin position="4"/>
        <end position="171"/>
    </location>
</feature>
<accession>A0A9P9WS08</accession>
<name>A0A9P9WS08_9PEZI</name>
<dbReference type="EMBL" id="JAFIMR010000006">
    <property type="protein sequence ID" value="KAI1877358.1"/>
    <property type="molecule type" value="Genomic_DNA"/>
</dbReference>
<dbReference type="Proteomes" id="UP000829685">
    <property type="component" value="Unassembled WGS sequence"/>
</dbReference>
<protein>
    <recommendedName>
        <fullName evidence="2">N-acetyltransferase domain-containing protein</fullName>
    </recommendedName>
</protein>
<dbReference type="PANTHER" id="PTHR13947">
    <property type="entry name" value="GNAT FAMILY N-ACETYLTRANSFERASE"/>
    <property type="match status" value="1"/>
</dbReference>
<dbReference type="Pfam" id="PF00583">
    <property type="entry name" value="Acetyltransf_1"/>
    <property type="match status" value="1"/>
</dbReference>
<dbReference type="SUPFAM" id="SSF55729">
    <property type="entry name" value="Acyl-CoA N-acyltransferases (Nat)"/>
    <property type="match status" value="1"/>
</dbReference>
<dbReference type="AlphaFoldDB" id="A0A9P9WS08"/>
<dbReference type="GO" id="GO:0008080">
    <property type="term" value="F:N-acetyltransferase activity"/>
    <property type="evidence" value="ECO:0007669"/>
    <property type="project" value="InterPro"/>
</dbReference>
<evidence type="ECO:0000313" key="3">
    <source>
        <dbReference type="EMBL" id="KAI1877358.1"/>
    </source>
</evidence>
<dbReference type="InterPro" id="IPR050769">
    <property type="entry name" value="NAT_camello-type"/>
</dbReference>
<reference evidence="3" key="1">
    <citation type="submission" date="2021-03" db="EMBL/GenBank/DDBJ databases">
        <title>Revisited historic fungal species revealed as producer of novel bioactive compounds through whole genome sequencing and comparative genomics.</title>
        <authorList>
            <person name="Vignolle G.A."/>
            <person name="Hochenegger N."/>
            <person name="Mach R.L."/>
            <person name="Mach-Aigner A.R."/>
            <person name="Javad Rahimi M."/>
            <person name="Salim K.A."/>
            <person name="Chan C.M."/>
            <person name="Lim L.B.L."/>
            <person name="Cai F."/>
            <person name="Druzhinina I.S."/>
            <person name="U'Ren J.M."/>
            <person name="Derntl C."/>
        </authorList>
    </citation>
    <scope>NUCLEOTIDE SEQUENCE</scope>
    <source>
        <strain evidence="3">TUCIM 5799</strain>
    </source>
</reference>
<evidence type="ECO:0000313" key="4">
    <source>
        <dbReference type="Proteomes" id="UP000829685"/>
    </source>
</evidence>
<organism evidence="3 4">
    <name type="scientific">Neoarthrinium moseri</name>
    <dbReference type="NCBI Taxonomy" id="1658444"/>
    <lineage>
        <taxon>Eukaryota</taxon>
        <taxon>Fungi</taxon>
        <taxon>Dikarya</taxon>
        <taxon>Ascomycota</taxon>
        <taxon>Pezizomycotina</taxon>
        <taxon>Sordariomycetes</taxon>
        <taxon>Xylariomycetidae</taxon>
        <taxon>Amphisphaeriales</taxon>
        <taxon>Apiosporaceae</taxon>
        <taxon>Neoarthrinium</taxon>
    </lineage>
</organism>
<comment type="caution">
    <text evidence="3">The sequence shown here is derived from an EMBL/GenBank/DDBJ whole genome shotgun (WGS) entry which is preliminary data.</text>
</comment>
<keyword evidence="1" id="KW-0808">Transferase</keyword>
<evidence type="ECO:0000259" key="2">
    <source>
        <dbReference type="PROSITE" id="PS51186"/>
    </source>
</evidence>
<dbReference type="InterPro" id="IPR016181">
    <property type="entry name" value="Acyl_CoA_acyltransferase"/>
</dbReference>
<sequence length="171" mass="18604">MTATLIRPRQASDIPALVEALQDVYNSDGYPVEGTSTALTFLSPPGLLEAWVAVQEGVVVGHIVVIAGEKGNQAPVQAWTEFGEGGKVEQTVVVARFFVRELARGRGLGRGLVDATCAWAKENDMRIVMNVLSHNVGAMKLYEKAGFRIIGKGIHVNPQGQRFPQYFYVYG</sequence>
<evidence type="ECO:0000256" key="1">
    <source>
        <dbReference type="ARBA" id="ARBA00022679"/>
    </source>
</evidence>
<gene>
    <name evidence="3" type="ORF">JX265_003366</name>
</gene>
<dbReference type="InterPro" id="IPR000182">
    <property type="entry name" value="GNAT_dom"/>
</dbReference>
<dbReference type="PANTHER" id="PTHR13947:SF37">
    <property type="entry name" value="LD18367P"/>
    <property type="match status" value="1"/>
</dbReference>
<dbReference type="PROSITE" id="PS51186">
    <property type="entry name" value="GNAT"/>
    <property type="match status" value="1"/>
</dbReference>
<keyword evidence="4" id="KW-1185">Reference proteome</keyword>